<name>A0A9P6TWK2_9FUNG</name>
<evidence type="ECO:0008006" key="5">
    <source>
        <dbReference type="Google" id="ProtNLM"/>
    </source>
</evidence>
<proteinExistence type="inferred from homology"/>
<dbReference type="GO" id="GO:0003723">
    <property type="term" value="F:RNA binding"/>
    <property type="evidence" value="ECO:0007669"/>
    <property type="project" value="TreeGrafter"/>
</dbReference>
<dbReference type="InterPro" id="IPR036397">
    <property type="entry name" value="RNaseH_sf"/>
</dbReference>
<dbReference type="EMBL" id="JAAAJA010000787">
    <property type="protein sequence ID" value="KAG0249642.1"/>
    <property type="molecule type" value="Genomic_DNA"/>
</dbReference>
<dbReference type="OrthoDB" id="1432093at2759"/>
<reference evidence="3" key="1">
    <citation type="journal article" date="2020" name="Fungal Divers.">
        <title>Resolving the Mortierellaceae phylogeny through synthesis of multi-gene phylogenetics and phylogenomics.</title>
        <authorList>
            <person name="Vandepol N."/>
            <person name="Liber J."/>
            <person name="Desiro A."/>
            <person name="Na H."/>
            <person name="Kennedy M."/>
            <person name="Barry K."/>
            <person name="Grigoriev I.V."/>
            <person name="Miller A.N."/>
            <person name="O'Donnell K."/>
            <person name="Stajich J.E."/>
            <person name="Bonito G."/>
        </authorList>
    </citation>
    <scope>NUCLEOTIDE SEQUENCE</scope>
    <source>
        <strain evidence="3">KOD948</strain>
    </source>
</reference>
<comment type="similarity">
    <text evidence="1">Belongs to the CAF1 family.</text>
</comment>
<protein>
    <recommendedName>
        <fullName evidence="5">CAF1-domain-containing protein</fullName>
    </recommendedName>
</protein>
<feature type="compositionally biased region" description="Pro residues" evidence="2">
    <location>
        <begin position="425"/>
        <end position="438"/>
    </location>
</feature>
<keyword evidence="4" id="KW-1185">Reference proteome</keyword>
<dbReference type="InterPro" id="IPR051181">
    <property type="entry name" value="CAF1_poly(A)_ribonucleases"/>
</dbReference>
<organism evidence="3 4">
    <name type="scientific">Mortierella polycephala</name>
    <dbReference type="NCBI Taxonomy" id="41804"/>
    <lineage>
        <taxon>Eukaryota</taxon>
        <taxon>Fungi</taxon>
        <taxon>Fungi incertae sedis</taxon>
        <taxon>Mucoromycota</taxon>
        <taxon>Mortierellomycotina</taxon>
        <taxon>Mortierellomycetes</taxon>
        <taxon>Mortierellales</taxon>
        <taxon>Mortierellaceae</taxon>
        <taxon>Mortierella</taxon>
    </lineage>
</organism>
<feature type="region of interest" description="Disordered" evidence="2">
    <location>
        <begin position="353"/>
        <end position="405"/>
    </location>
</feature>
<dbReference type="PANTHER" id="PTHR15092:SF22">
    <property type="entry name" value="POLY(A)-SPECIFIC RIBONUCLEASE PNLDC1"/>
    <property type="match status" value="1"/>
</dbReference>
<dbReference type="Gene3D" id="3.30.420.10">
    <property type="entry name" value="Ribonuclease H-like superfamily/Ribonuclease H"/>
    <property type="match status" value="2"/>
</dbReference>
<sequence>MEVLRDNFQKELPYIKDAIDRCEFIAIDAEFSGLHTEPNKRNANTTLEEGYEELRKSASKFLTIQIGISTFSFDPRNGTYLAKPFNFFIFPTSLTGYSPQGRCFLTEASSFDFLSRNRFDFNKWVYQGVHYMTKEEEKSFRAERIKFLNHQVDTLTVDPTMVQWIGEAVDRIRAWKADPNAINFINIMTVNAYQRRLVYQEVHRLWPAELCARGQSNFINITKMTEKQFEMQQKMKLLDLERDIENSIGFRAVIDMLSACKKPIVGHNIVVDLAYILAQFVGPLPPTVDGYKKMIHDTFPIVMDTKYVSYTADALRGLAYDSTLGGLENLVGSVQFMGCPRVTRAEAMLQPEIQLGPSSSANKRQKNKAAKKGRKSMTPKKSPSPPPPAPVLTPPMKHEESSAAPKKLSFADIVNRQANAAATVKPPPTAPAPTPAPGQKPDQDATRLNEVSNDYDEGECENEYEESEESDFEFVQEPESNVFERPFSIASPLFKNYKNMLHWGRSSHGCINLTSS</sequence>
<dbReference type="AlphaFoldDB" id="A0A9P6TWK2"/>
<dbReference type="GO" id="GO:0000175">
    <property type="term" value="F:3'-5'-RNA exonuclease activity"/>
    <property type="evidence" value="ECO:0007669"/>
    <property type="project" value="TreeGrafter"/>
</dbReference>
<gene>
    <name evidence="3" type="ORF">BG011_009056</name>
</gene>
<dbReference type="SUPFAM" id="SSF53098">
    <property type="entry name" value="Ribonuclease H-like"/>
    <property type="match status" value="1"/>
</dbReference>
<evidence type="ECO:0000256" key="2">
    <source>
        <dbReference type="SAM" id="MobiDB-lite"/>
    </source>
</evidence>
<feature type="compositionally biased region" description="Acidic residues" evidence="2">
    <location>
        <begin position="453"/>
        <end position="473"/>
    </location>
</feature>
<dbReference type="Proteomes" id="UP000726737">
    <property type="component" value="Unassembled WGS sequence"/>
</dbReference>
<dbReference type="InterPro" id="IPR006941">
    <property type="entry name" value="RNase_CAF1"/>
</dbReference>
<evidence type="ECO:0000256" key="1">
    <source>
        <dbReference type="ARBA" id="ARBA00008372"/>
    </source>
</evidence>
<evidence type="ECO:0000313" key="4">
    <source>
        <dbReference type="Proteomes" id="UP000726737"/>
    </source>
</evidence>
<feature type="compositionally biased region" description="Pro residues" evidence="2">
    <location>
        <begin position="382"/>
        <end position="393"/>
    </location>
</feature>
<feature type="compositionally biased region" description="Basic residues" evidence="2">
    <location>
        <begin position="363"/>
        <end position="378"/>
    </location>
</feature>
<dbReference type="PANTHER" id="PTHR15092">
    <property type="entry name" value="POLY A -SPECIFIC RIBONUCLEASE/TARGET OF EGR1, MEMBER 1"/>
    <property type="match status" value="1"/>
</dbReference>
<evidence type="ECO:0000313" key="3">
    <source>
        <dbReference type="EMBL" id="KAG0249642.1"/>
    </source>
</evidence>
<comment type="caution">
    <text evidence="3">The sequence shown here is derived from an EMBL/GenBank/DDBJ whole genome shotgun (WGS) entry which is preliminary data.</text>
</comment>
<dbReference type="Pfam" id="PF04857">
    <property type="entry name" value="CAF1"/>
    <property type="match status" value="1"/>
</dbReference>
<feature type="region of interest" description="Disordered" evidence="2">
    <location>
        <begin position="420"/>
        <end position="473"/>
    </location>
</feature>
<accession>A0A9P6TWK2</accession>
<dbReference type="InterPro" id="IPR012337">
    <property type="entry name" value="RNaseH-like_sf"/>
</dbReference>